<name>A0ABX5PT70_9GAMM</name>
<dbReference type="EMBL" id="QJSY01000001">
    <property type="protein sequence ID" value="PYE61004.1"/>
    <property type="molecule type" value="Genomic_DNA"/>
</dbReference>
<organism evidence="1 2">
    <name type="scientific">Shewanella chilikensis</name>
    <dbReference type="NCBI Taxonomy" id="558541"/>
    <lineage>
        <taxon>Bacteria</taxon>
        <taxon>Pseudomonadati</taxon>
        <taxon>Pseudomonadota</taxon>
        <taxon>Gammaproteobacteria</taxon>
        <taxon>Alteromonadales</taxon>
        <taxon>Shewanellaceae</taxon>
        <taxon>Shewanella</taxon>
    </lineage>
</organism>
<sequence length="68" mass="7953">MSRNCKLCKLDECSAIINILEKESAQRRRFVVLYQGKQSQLKFAVEPLEESKQLLQLSITEFRRHLTG</sequence>
<keyword evidence="2" id="KW-1185">Reference proteome</keyword>
<dbReference type="Proteomes" id="UP000247584">
    <property type="component" value="Unassembled WGS sequence"/>
</dbReference>
<gene>
    <name evidence="1" type="ORF">C8J23_10138</name>
</gene>
<reference evidence="1 2" key="1">
    <citation type="submission" date="2018-06" db="EMBL/GenBank/DDBJ databases">
        <title>Genomic Encyclopedia of Type Strains, Phase III (KMG-III): the genomes of soil and plant-associated and newly described type strains.</title>
        <authorList>
            <person name="Whitman W."/>
        </authorList>
    </citation>
    <scope>NUCLEOTIDE SEQUENCE [LARGE SCALE GENOMIC DNA]</scope>
    <source>
        <strain evidence="1 2">JC5</strain>
    </source>
</reference>
<protein>
    <submittedName>
        <fullName evidence="1">Uncharacterized protein</fullName>
    </submittedName>
</protein>
<comment type="caution">
    <text evidence="1">The sequence shown here is derived from an EMBL/GenBank/DDBJ whole genome shotgun (WGS) entry which is preliminary data.</text>
</comment>
<evidence type="ECO:0000313" key="2">
    <source>
        <dbReference type="Proteomes" id="UP000247584"/>
    </source>
</evidence>
<evidence type="ECO:0000313" key="1">
    <source>
        <dbReference type="EMBL" id="PYE61004.1"/>
    </source>
</evidence>
<proteinExistence type="predicted"/>
<accession>A0ABX5PT70</accession>